<protein>
    <submittedName>
        <fullName evidence="6">Zinc ABC transporter substrate-binding protein</fullName>
    </submittedName>
</protein>
<name>A0A7J5UL88_9MICO</name>
<comment type="caution">
    <text evidence="6">The sequence shown here is derived from an EMBL/GenBank/DDBJ whole genome shotgun (WGS) entry which is preliminary data.</text>
</comment>
<dbReference type="InterPro" id="IPR006127">
    <property type="entry name" value="ZnuA-like"/>
</dbReference>
<dbReference type="Pfam" id="PF01297">
    <property type="entry name" value="ZnuA"/>
    <property type="match status" value="1"/>
</dbReference>
<organism evidence="6 7">
    <name type="scientific">Georgenia thermotolerans</name>
    <dbReference type="NCBI Taxonomy" id="527326"/>
    <lineage>
        <taxon>Bacteria</taxon>
        <taxon>Bacillati</taxon>
        <taxon>Actinomycetota</taxon>
        <taxon>Actinomycetes</taxon>
        <taxon>Micrococcales</taxon>
        <taxon>Bogoriellaceae</taxon>
        <taxon>Georgenia</taxon>
    </lineage>
</organism>
<dbReference type="PROSITE" id="PS51257">
    <property type="entry name" value="PROKAR_LIPOPROTEIN"/>
    <property type="match status" value="1"/>
</dbReference>
<feature type="chain" id="PRO_5039193410" evidence="5">
    <location>
        <begin position="23"/>
        <end position="347"/>
    </location>
</feature>
<dbReference type="Proteomes" id="UP000451860">
    <property type="component" value="Unassembled WGS sequence"/>
</dbReference>
<evidence type="ECO:0000256" key="3">
    <source>
        <dbReference type="ARBA" id="ARBA00022729"/>
    </source>
</evidence>
<dbReference type="AlphaFoldDB" id="A0A7J5UL88"/>
<evidence type="ECO:0000256" key="1">
    <source>
        <dbReference type="ARBA" id="ARBA00011028"/>
    </source>
</evidence>
<feature type="region of interest" description="Disordered" evidence="4">
    <location>
        <begin position="121"/>
        <end position="175"/>
    </location>
</feature>
<proteinExistence type="inferred from homology"/>
<feature type="compositionally biased region" description="Basic and acidic residues" evidence="4">
    <location>
        <begin position="126"/>
        <end position="157"/>
    </location>
</feature>
<feature type="signal peptide" evidence="5">
    <location>
        <begin position="1"/>
        <end position="22"/>
    </location>
</feature>
<gene>
    <name evidence="6" type="ORF">GB883_15895</name>
</gene>
<evidence type="ECO:0000256" key="5">
    <source>
        <dbReference type="SAM" id="SignalP"/>
    </source>
</evidence>
<keyword evidence="7" id="KW-1185">Reference proteome</keyword>
<accession>A0A7J5UL88</accession>
<dbReference type="GO" id="GO:0046872">
    <property type="term" value="F:metal ion binding"/>
    <property type="evidence" value="ECO:0007669"/>
    <property type="project" value="InterPro"/>
</dbReference>
<dbReference type="InterPro" id="IPR050492">
    <property type="entry name" value="Bact_metal-bind_prot9"/>
</dbReference>
<dbReference type="PANTHER" id="PTHR42953:SF3">
    <property type="entry name" value="HIGH-AFFINITY ZINC UPTAKE SYSTEM PROTEIN ZNUA"/>
    <property type="match status" value="1"/>
</dbReference>
<dbReference type="EMBL" id="WHJE01000094">
    <property type="protein sequence ID" value="KAE8763116.1"/>
    <property type="molecule type" value="Genomic_DNA"/>
</dbReference>
<dbReference type="OrthoDB" id="9810636at2"/>
<evidence type="ECO:0000313" key="6">
    <source>
        <dbReference type="EMBL" id="KAE8763116.1"/>
    </source>
</evidence>
<keyword evidence="2" id="KW-0813">Transport</keyword>
<dbReference type="SUPFAM" id="SSF53807">
    <property type="entry name" value="Helical backbone' metal receptor"/>
    <property type="match status" value="1"/>
</dbReference>
<comment type="similarity">
    <text evidence="1">Belongs to the bacterial solute-binding protein 9 family.</text>
</comment>
<dbReference type="GO" id="GO:0030001">
    <property type="term" value="P:metal ion transport"/>
    <property type="evidence" value="ECO:0007669"/>
    <property type="project" value="InterPro"/>
</dbReference>
<dbReference type="Gene3D" id="3.40.50.1980">
    <property type="entry name" value="Nitrogenase molybdenum iron protein domain"/>
    <property type="match status" value="2"/>
</dbReference>
<evidence type="ECO:0000256" key="2">
    <source>
        <dbReference type="ARBA" id="ARBA00022448"/>
    </source>
</evidence>
<sequence>MILMKPSRRAAALLAAAGTLLAACAPAREAAADTGPLQVMAAIYPLQYVTAQVGGDHVAVRSVTPPGVDAHDLELSPYTVARLDSADLVVYLSGFQAAVDDAVTQTRPTALDVAGPAQLLTPGEEDAAHDGHGHAEADGAHDDHAEADGAPDDDAHADAQPAPQDAAAHDAHGHDHGGVDPHFWLDPLRLADVGVAVADELARLDPAHAADYQANAARFTAEQEALDAEFTAGLAHCASRTIVVSHQAFGYLAERYDLTQVPVAGLDPESEPSPARVAQIAADIEAHGVRTIFAEPGFSAIATTLAEDLGVHVALLDPLDVQVNTDVDYRAAMHHNLETLQEALRCA</sequence>
<evidence type="ECO:0000313" key="7">
    <source>
        <dbReference type="Proteomes" id="UP000451860"/>
    </source>
</evidence>
<reference evidence="6 7" key="1">
    <citation type="submission" date="2019-10" db="EMBL/GenBank/DDBJ databases">
        <title>Georgenia wutianyii sp. nov. and Georgenia yuyongxinii sp. nov. isolated from plateau pika (Ochotona curzoniae) in the Qinghai-Tibet plateau of China.</title>
        <authorList>
            <person name="Tian Z."/>
        </authorList>
    </citation>
    <scope>NUCLEOTIDE SEQUENCE [LARGE SCALE GENOMIC DNA]</scope>
    <source>
        <strain evidence="6 7">DSM 21501</strain>
    </source>
</reference>
<dbReference type="PANTHER" id="PTHR42953">
    <property type="entry name" value="HIGH-AFFINITY ZINC UPTAKE SYSTEM PROTEIN ZNUA-RELATED"/>
    <property type="match status" value="1"/>
</dbReference>
<evidence type="ECO:0000256" key="4">
    <source>
        <dbReference type="SAM" id="MobiDB-lite"/>
    </source>
</evidence>
<keyword evidence="3 5" id="KW-0732">Signal</keyword>